<dbReference type="PANTHER" id="PTHR10794:SF94">
    <property type="entry name" value="ESTERASE YHET-RELATED"/>
    <property type="match status" value="1"/>
</dbReference>
<dbReference type="Proteomes" id="UP000281028">
    <property type="component" value="Unassembled WGS sequence"/>
</dbReference>
<gene>
    <name evidence="4" type="ORF">ECE50_027905</name>
</gene>
<feature type="active site" description="Charge relay system" evidence="2">
    <location>
        <position position="269"/>
    </location>
</feature>
<dbReference type="GO" id="GO:0034338">
    <property type="term" value="F:short-chain carboxylesterase activity"/>
    <property type="evidence" value="ECO:0007669"/>
    <property type="project" value="TreeGrafter"/>
</dbReference>
<protein>
    <submittedName>
        <fullName evidence="4">Alpha/beta fold hydrolase</fullName>
    </submittedName>
</protein>
<dbReference type="PANTHER" id="PTHR10794">
    <property type="entry name" value="ABHYDROLASE DOMAIN-CONTAINING PROTEIN"/>
    <property type="match status" value="1"/>
</dbReference>
<dbReference type="Gene3D" id="3.40.50.1820">
    <property type="entry name" value="alpha/beta hydrolase"/>
    <property type="match status" value="1"/>
</dbReference>
<dbReference type="PIRSF" id="PIRSF005211">
    <property type="entry name" value="Ab_hydro_YheT"/>
    <property type="match status" value="1"/>
</dbReference>
<organism evidence="4 5">
    <name type="scientific">Chitinophaga solisilvae</name>
    <dbReference type="NCBI Taxonomy" id="1233460"/>
    <lineage>
        <taxon>Bacteria</taxon>
        <taxon>Pseudomonadati</taxon>
        <taxon>Bacteroidota</taxon>
        <taxon>Chitinophagia</taxon>
        <taxon>Chitinophagales</taxon>
        <taxon>Chitinophagaceae</taxon>
        <taxon>Chitinophaga</taxon>
    </lineage>
</organism>
<accession>A0A9Q5GV38</accession>
<reference evidence="4" key="1">
    <citation type="submission" date="2020-05" db="EMBL/GenBank/DDBJ databases">
        <title>Chitinophaga laudate sp. nov., isolated from a tropical peat swamp.</title>
        <authorList>
            <person name="Goh C.B.S."/>
            <person name="Lee M.S."/>
            <person name="Parimannan S."/>
            <person name="Pasbakhsh P."/>
            <person name="Yule C.M."/>
            <person name="Rajandas H."/>
            <person name="Loke S."/>
            <person name="Croft L."/>
            <person name="Tan J.B.L."/>
        </authorList>
    </citation>
    <scope>NUCLEOTIDE SEQUENCE</scope>
    <source>
        <strain evidence="4">Mgbs1</strain>
    </source>
</reference>
<dbReference type="GO" id="GO:0047372">
    <property type="term" value="F:monoacylglycerol lipase activity"/>
    <property type="evidence" value="ECO:0007669"/>
    <property type="project" value="TreeGrafter"/>
</dbReference>
<feature type="active site" description="Charge relay system" evidence="2">
    <location>
        <position position="142"/>
    </location>
</feature>
<evidence type="ECO:0000313" key="5">
    <source>
        <dbReference type="Proteomes" id="UP000281028"/>
    </source>
</evidence>
<evidence type="ECO:0000259" key="3">
    <source>
        <dbReference type="Pfam" id="PF00561"/>
    </source>
</evidence>
<proteinExistence type="inferred from homology"/>
<evidence type="ECO:0000313" key="4">
    <source>
        <dbReference type="EMBL" id="NSL90679.1"/>
    </source>
</evidence>
<dbReference type="EMBL" id="RIAR02000001">
    <property type="protein sequence ID" value="NSL90679.1"/>
    <property type="molecule type" value="Genomic_DNA"/>
</dbReference>
<dbReference type="SUPFAM" id="SSF53474">
    <property type="entry name" value="alpha/beta-Hydrolases"/>
    <property type="match status" value="1"/>
</dbReference>
<keyword evidence="4" id="KW-0378">Hydrolase</keyword>
<dbReference type="InterPro" id="IPR050960">
    <property type="entry name" value="AB_hydrolase_4_sf"/>
</dbReference>
<name>A0A9Q5GV38_9BACT</name>
<dbReference type="AlphaFoldDB" id="A0A9Q5GV38"/>
<keyword evidence="5" id="KW-1185">Reference proteome</keyword>
<comment type="caution">
    <text evidence="4">The sequence shown here is derived from an EMBL/GenBank/DDBJ whole genome shotgun (WGS) entry which is preliminary data.</text>
</comment>
<comment type="similarity">
    <text evidence="1">Belongs to the AB hydrolase superfamily. AB hydrolase 4 family.</text>
</comment>
<sequence length="324" mass="36960">MPVLAHSNYHAPFLLQNRHMMTIYPSLFRKVRPVNYDRVRIDTPDGDFLDLDFSRTGAENDSIVVILHGLEGNSTRKYVLGMVHIFNGKGIDTVSVNFRGCSGEPNRKLRFYHSGETGDLDTVISYLVSLQQYKVIHLVGFSLGGNVTLKYVGERGGSLLPAIRSAVAISVPCDLKGSTAELEKRHNMIYMQRFIRELGEKLRQKQAFFPEDIQLDGYEKIRTFRQFDDRYTGPMHGFRDALDYWEKSSSCNWLHQIRIPTLLINAKDDPFLGPGCFPYAVAAQHDFFFLETPLLGGHVGFVGFGEEYYWTERRALDFILSSRG</sequence>
<dbReference type="InterPro" id="IPR029058">
    <property type="entry name" value="AB_hydrolase_fold"/>
</dbReference>
<feature type="active site" description="Charge relay system" evidence="2">
    <location>
        <position position="298"/>
    </location>
</feature>
<evidence type="ECO:0000256" key="2">
    <source>
        <dbReference type="PIRSR" id="PIRSR005211-1"/>
    </source>
</evidence>
<dbReference type="InterPro" id="IPR012020">
    <property type="entry name" value="ABHD4"/>
</dbReference>
<dbReference type="InterPro" id="IPR000073">
    <property type="entry name" value="AB_hydrolase_1"/>
</dbReference>
<feature type="domain" description="AB hydrolase-1" evidence="3">
    <location>
        <begin position="63"/>
        <end position="273"/>
    </location>
</feature>
<evidence type="ECO:0000256" key="1">
    <source>
        <dbReference type="ARBA" id="ARBA00010884"/>
    </source>
</evidence>
<dbReference type="Pfam" id="PF00561">
    <property type="entry name" value="Abhydrolase_1"/>
    <property type="match status" value="1"/>
</dbReference>